<dbReference type="RefSeq" id="WP_132688852.1">
    <property type="nucleotide sequence ID" value="NZ_SKBU01000007.1"/>
</dbReference>
<feature type="region of interest" description="Disordered" evidence="1">
    <location>
        <begin position="36"/>
        <end position="75"/>
    </location>
</feature>
<evidence type="ECO:0000313" key="3">
    <source>
        <dbReference type="Proteomes" id="UP000295244"/>
    </source>
</evidence>
<protein>
    <submittedName>
        <fullName evidence="2">Uncharacterized protein</fullName>
    </submittedName>
</protein>
<comment type="caution">
    <text evidence="2">The sequence shown here is derived from an EMBL/GenBank/DDBJ whole genome shotgun (WGS) entry which is preliminary data.</text>
</comment>
<dbReference type="OrthoDB" id="9812120at2"/>
<dbReference type="EMBL" id="SKBU01000007">
    <property type="protein sequence ID" value="TCJ19690.1"/>
    <property type="molecule type" value="Genomic_DNA"/>
</dbReference>
<gene>
    <name evidence="2" type="ORF">E0L93_04075</name>
</gene>
<proteinExistence type="predicted"/>
<keyword evidence="3" id="KW-1185">Reference proteome</keyword>
<evidence type="ECO:0000256" key="1">
    <source>
        <dbReference type="SAM" id="MobiDB-lite"/>
    </source>
</evidence>
<organism evidence="2 3">
    <name type="scientific">Rubrobacter taiwanensis</name>
    <dbReference type="NCBI Taxonomy" id="185139"/>
    <lineage>
        <taxon>Bacteria</taxon>
        <taxon>Bacillati</taxon>
        <taxon>Actinomycetota</taxon>
        <taxon>Rubrobacteria</taxon>
        <taxon>Rubrobacterales</taxon>
        <taxon>Rubrobacteraceae</taxon>
        <taxon>Rubrobacter</taxon>
    </lineage>
</organism>
<accession>A0A4R1BPW5</accession>
<dbReference type="Proteomes" id="UP000295244">
    <property type="component" value="Unassembled WGS sequence"/>
</dbReference>
<dbReference type="AlphaFoldDB" id="A0A4R1BPW5"/>
<evidence type="ECO:0000313" key="2">
    <source>
        <dbReference type="EMBL" id="TCJ19690.1"/>
    </source>
</evidence>
<name>A0A4R1BPW5_9ACTN</name>
<sequence>MSRRRKYRRRRRFALLCLLLAALLIFVLFRGCGGQTQPAGVRDPGPQAAASSAAAPERPYAAVPPPPDAEPLARTAGEQPPLQYRLAESSRPEAGGYRPDAERSVPLGETLVAGAADPSDGPLKGHRIVAYYGSPLPEHAGLLARHEPEETMERLGEEAAAYSAADPERPAVPAVDLVVSAARRTPGTDGLYLDRLPPEQIEEYADLASRHGALLILDLQIGRSTVADEIEAVRPFLELPHVHLALDTEYAVGEGQVPGVNLGSMDRGEIQAAIELLDRLVEENDLPDKVLIVHQFAEGIIADKQRIRPTDNVQVVLNTDGVGTPAEKTIRYDLLVRQEPIQYGGIRIFRERDDPPLAPEEVLLLDPAPAVISYQ</sequence>
<feature type="compositionally biased region" description="Low complexity" evidence="1">
    <location>
        <begin position="44"/>
        <end position="61"/>
    </location>
</feature>
<reference evidence="2 3" key="1">
    <citation type="submission" date="2019-03" db="EMBL/GenBank/DDBJ databases">
        <title>Whole genome sequence of a novel Rubrobacter taiwanensis strain, isolated from Yellowstone National Park.</title>
        <authorList>
            <person name="Freed S."/>
            <person name="Ramaley R.F."/>
            <person name="Kyndt J.A."/>
        </authorList>
    </citation>
    <scope>NUCLEOTIDE SEQUENCE [LARGE SCALE GENOMIC DNA]</scope>
    <source>
        <strain evidence="2 3">Yellowstone</strain>
    </source>
</reference>